<dbReference type="InterPro" id="IPR046496">
    <property type="entry name" value="DUF6589"/>
</dbReference>
<proteinExistence type="predicted"/>
<accession>F4RAM8</accession>
<dbReference type="GeneID" id="18929508"/>
<dbReference type="InParanoid" id="F4RAM8"/>
<evidence type="ECO:0000313" key="3">
    <source>
        <dbReference type="Proteomes" id="UP000001072"/>
    </source>
</evidence>
<dbReference type="Proteomes" id="UP000001072">
    <property type="component" value="Unassembled WGS sequence"/>
</dbReference>
<feature type="domain" description="DUF6589" evidence="1">
    <location>
        <begin position="281"/>
        <end position="490"/>
    </location>
</feature>
<protein>
    <recommendedName>
        <fullName evidence="1">DUF6589 domain-containing protein</fullName>
    </recommendedName>
</protein>
<reference evidence="3" key="1">
    <citation type="journal article" date="2011" name="Proc. Natl. Acad. Sci. U.S.A.">
        <title>Obligate biotrophy features unraveled by the genomic analysis of rust fungi.</title>
        <authorList>
            <person name="Duplessis S."/>
            <person name="Cuomo C.A."/>
            <person name="Lin Y.-C."/>
            <person name="Aerts A."/>
            <person name="Tisserant E."/>
            <person name="Veneault-Fourrey C."/>
            <person name="Joly D.L."/>
            <person name="Hacquard S."/>
            <person name="Amselem J."/>
            <person name="Cantarel B.L."/>
            <person name="Chiu R."/>
            <person name="Coutinho P.M."/>
            <person name="Feau N."/>
            <person name="Field M."/>
            <person name="Frey P."/>
            <person name="Gelhaye E."/>
            <person name="Goldberg J."/>
            <person name="Grabherr M.G."/>
            <person name="Kodira C.D."/>
            <person name="Kohler A."/>
            <person name="Kuees U."/>
            <person name="Lindquist E.A."/>
            <person name="Lucas S.M."/>
            <person name="Mago R."/>
            <person name="Mauceli E."/>
            <person name="Morin E."/>
            <person name="Murat C."/>
            <person name="Pangilinan J.L."/>
            <person name="Park R."/>
            <person name="Pearson M."/>
            <person name="Quesneville H."/>
            <person name="Rouhier N."/>
            <person name="Sakthikumar S."/>
            <person name="Salamov A.A."/>
            <person name="Schmutz J."/>
            <person name="Selles B."/>
            <person name="Shapiro H."/>
            <person name="Tanguay P."/>
            <person name="Tuskan G.A."/>
            <person name="Henrissat B."/>
            <person name="Van de Peer Y."/>
            <person name="Rouze P."/>
            <person name="Ellis J.G."/>
            <person name="Dodds P.N."/>
            <person name="Schein J.E."/>
            <person name="Zhong S."/>
            <person name="Hamelin R.C."/>
            <person name="Grigoriev I.V."/>
            <person name="Szabo L.J."/>
            <person name="Martin F."/>
        </authorList>
    </citation>
    <scope>NUCLEOTIDE SEQUENCE [LARGE SCALE GENOMIC DNA]</scope>
    <source>
        <strain evidence="3">98AG31 / pathotype 3-4-7</strain>
    </source>
</reference>
<sequence>MSYLTQASEIVIAQELPRGHFPTGAYVSSNRITPDFFSEASEGLREAQVKTGMRFLYSLIHRKLAQALNHADPKDLDDIEGEQLPGLSQPSTSTTASFIDDLASSPGLDENAEDATVMSMENLVYVKGTLADQVSHKLAKTDNNRLPPRYPSCNALPMANALMGYAGGISCQINEWLNCHGMTTSRSSTLQAMEHLRVLQEDRMMELFKLNHKLLPLLIYDNIDIHLKIHNTRIEASSRLFHGTWGFFIVVRSCLQAKCSEEVARLSTFLDAMASADRKTVQMSSFCPTPAEADHWVAVVKAQLAKALAEHVGQISGAPEHANLPTLATQPPPLDPIKMHQANIHFLRMMDAPDSSDEGVSRVIDEVIKQIGLDKTKYAESLLVAGGDVGSNQLLESLRMKRYPPIDSVEGMEWVLSIFGGAHTTWNVTEALLTHHWGKSDNGDDSGAWRSLFALGGEYKKPVASQDFNTIMRSTRLLHKANLVHIIRLVPVAPSTNVSGK</sequence>
<dbReference type="AlphaFoldDB" id="F4RAM8"/>
<gene>
    <name evidence="2" type="ORF">MELLADRAFT_60250</name>
</gene>
<dbReference type="HOGENOM" id="CLU_009176_0_1_1"/>
<dbReference type="VEuPathDB" id="FungiDB:MELLADRAFT_60250"/>
<dbReference type="KEGG" id="mlr:MELLADRAFT_60250"/>
<evidence type="ECO:0000313" key="2">
    <source>
        <dbReference type="EMBL" id="EGG10756.1"/>
    </source>
</evidence>
<dbReference type="EMBL" id="GL883094">
    <property type="protein sequence ID" value="EGG10756.1"/>
    <property type="molecule type" value="Genomic_DNA"/>
</dbReference>
<keyword evidence="3" id="KW-1185">Reference proteome</keyword>
<dbReference type="RefSeq" id="XP_007406225.1">
    <property type="nucleotide sequence ID" value="XM_007406163.1"/>
</dbReference>
<name>F4RAM8_MELLP</name>
<dbReference type="Pfam" id="PF20231">
    <property type="entry name" value="DUF6589"/>
    <property type="match status" value="1"/>
</dbReference>
<organism evidence="3">
    <name type="scientific">Melampsora larici-populina (strain 98AG31 / pathotype 3-4-7)</name>
    <name type="common">Poplar leaf rust fungus</name>
    <dbReference type="NCBI Taxonomy" id="747676"/>
    <lineage>
        <taxon>Eukaryota</taxon>
        <taxon>Fungi</taxon>
        <taxon>Dikarya</taxon>
        <taxon>Basidiomycota</taxon>
        <taxon>Pucciniomycotina</taxon>
        <taxon>Pucciniomycetes</taxon>
        <taxon>Pucciniales</taxon>
        <taxon>Melampsoraceae</taxon>
        <taxon>Melampsora</taxon>
    </lineage>
</organism>
<evidence type="ECO:0000259" key="1">
    <source>
        <dbReference type="Pfam" id="PF20231"/>
    </source>
</evidence>